<dbReference type="AlphaFoldDB" id="A0A1R3FZN0"/>
<evidence type="ECO:0000313" key="2">
    <source>
        <dbReference type="Proteomes" id="UP000188268"/>
    </source>
</evidence>
<sequence length="40" mass="4301">MDESLLAATQAKQDAACQTNLKSWSPIRAVLQTQILAPST</sequence>
<dbReference type="EMBL" id="AWWV01015867">
    <property type="protein sequence ID" value="OMO51298.1"/>
    <property type="molecule type" value="Genomic_DNA"/>
</dbReference>
<comment type="caution">
    <text evidence="1">The sequence shown here is derived from an EMBL/GenBank/DDBJ whole genome shotgun (WGS) entry which is preliminary data.</text>
</comment>
<accession>A0A1R3FZN0</accession>
<name>A0A1R3FZN0_COCAP</name>
<reference evidence="1 2" key="1">
    <citation type="submission" date="2013-09" db="EMBL/GenBank/DDBJ databases">
        <title>Corchorus capsularis genome sequencing.</title>
        <authorList>
            <person name="Alam M."/>
            <person name="Haque M.S."/>
            <person name="Islam M.S."/>
            <person name="Emdad E.M."/>
            <person name="Islam M.M."/>
            <person name="Ahmed B."/>
            <person name="Halim A."/>
            <person name="Hossen Q.M.M."/>
            <person name="Hossain M.Z."/>
            <person name="Ahmed R."/>
            <person name="Khan M.M."/>
            <person name="Islam R."/>
            <person name="Rashid M.M."/>
            <person name="Khan S.A."/>
            <person name="Rahman M.S."/>
            <person name="Alam M."/>
        </authorList>
    </citation>
    <scope>NUCLEOTIDE SEQUENCE [LARGE SCALE GENOMIC DNA]</scope>
    <source>
        <strain evidence="2">cv. CVL-1</strain>
        <tissue evidence="1">Whole seedling</tissue>
    </source>
</reference>
<proteinExistence type="predicted"/>
<keyword evidence="2" id="KW-1185">Reference proteome</keyword>
<gene>
    <name evidence="1" type="ORF">CCACVL1_29875</name>
</gene>
<dbReference type="Gramene" id="OMO51298">
    <property type="protein sequence ID" value="OMO51298"/>
    <property type="gene ID" value="CCACVL1_29875"/>
</dbReference>
<dbReference type="Proteomes" id="UP000188268">
    <property type="component" value="Unassembled WGS sequence"/>
</dbReference>
<protein>
    <submittedName>
        <fullName evidence="1">Uncharacterized protein</fullName>
    </submittedName>
</protein>
<organism evidence="1 2">
    <name type="scientific">Corchorus capsularis</name>
    <name type="common">Jute</name>
    <dbReference type="NCBI Taxonomy" id="210143"/>
    <lineage>
        <taxon>Eukaryota</taxon>
        <taxon>Viridiplantae</taxon>
        <taxon>Streptophyta</taxon>
        <taxon>Embryophyta</taxon>
        <taxon>Tracheophyta</taxon>
        <taxon>Spermatophyta</taxon>
        <taxon>Magnoliopsida</taxon>
        <taxon>eudicotyledons</taxon>
        <taxon>Gunneridae</taxon>
        <taxon>Pentapetalae</taxon>
        <taxon>rosids</taxon>
        <taxon>malvids</taxon>
        <taxon>Malvales</taxon>
        <taxon>Malvaceae</taxon>
        <taxon>Grewioideae</taxon>
        <taxon>Apeibeae</taxon>
        <taxon>Corchorus</taxon>
    </lineage>
</organism>
<evidence type="ECO:0000313" key="1">
    <source>
        <dbReference type="EMBL" id="OMO51298.1"/>
    </source>
</evidence>